<dbReference type="EMBL" id="MIKF01000025">
    <property type="protein sequence ID" value="RTE82571.1"/>
    <property type="molecule type" value="Genomic_DNA"/>
</dbReference>
<feature type="compositionally biased region" description="Polar residues" evidence="8">
    <location>
        <begin position="91"/>
        <end position="134"/>
    </location>
</feature>
<evidence type="ECO:0000259" key="9">
    <source>
        <dbReference type="PROSITE" id="PS50048"/>
    </source>
</evidence>
<keyword evidence="3" id="KW-0862">Zinc</keyword>
<keyword evidence="6" id="KW-0804">Transcription</keyword>
<dbReference type="SUPFAM" id="SSF57701">
    <property type="entry name" value="Zn2/Cys6 DNA-binding domain"/>
    <property type="match status" value="1"/>
</dbReference>
<dbReference type="PANTHER" id="PTHR31313:SF86">
    <property type="entry name" value="ZN(2)-C6 FUNGAL-TYPE DOMAIN-CONTAINING PROTEIN"/>
    <property type="match status" value="1"/>
</dbReference>
<dbReference type="Gene3D" id="4.10.240.10">
    <property type="entry name" value="Zn(2)-C6 fungal-type DNA-binding domain"/>
    <property type="match status" value="1"/>
</dbReference>
<dbReference type="CDD" id="cd00067">
    <property type="entry name" value="GAL4"/>
    <property type="match status" value="1"/>
</dbReference>
<dbReference type="Pfam" id="PF04082">
    <property type="entry name" value="Fungal_trans"/>
    <property type="match status" value="1"/>
</dbReference>
<dbReference type="Pfam" id="PF00172">
    <property type="entry name" value="Zn_clus"/>
    <property type="match status" value="1"/>
</dbReference>
<evidence type="ECO:0000256" key="7">
    <source>
        <dbReference type="ARBA" id="ARBA00023242"/>
    </source>
</evidence>
<dbReference type="Proteomes" id="UP000287124">
    <property type="component" value="Unassembled WGS sequence"/>
</dbReference>
<keyword evidence="5" id="KW-0238">DNA-binding</keyword>
<dbReference type="PROSITE" id="PS00463">
    <property type="entry name" value="ZN2_CY6_FUNGAL_1"/>
    <property type="match status" value="1"/>
</dbReference>
<organism evidence="10 11">
    <name type="scientific">Fusarium euwallaceae</name>
    <dbReference type="NCBI Taxonomy" id="1147111"/>
    <lineage>
        <taxon>Eukaryota</taxon>
        <taxon>Fungi</taxon>
        <taxon>Dikarya</taxon>
        <taxon>Ascomycota</taxon>
        <taxon>Pezizomycotina</taxon>
        <taxon>Sordariomycetes</taxon>
        <taxon>Hypocreomycetidae</taxon>
        <taxon>Hypocreales</taxon>
        <taxon>Nectriaceae</taxon>
        <taxon>Fusarium</taxon>
        <taxon>Fusarium solani species complex</taxon>
    </lineage>
</organism>
<evidence type="ECO:0000256" key="3">
    <source>
        <dbReference type="ARBA" id="ARBA00022833"/>
    </source>
</evidence>
<feature type="region of interest" description="Disordered" evidence="8">
    <location>
        <begin position="164"/>
        <end position="202"/>
    </location>
</feature>
<evidence type="ECO:0000256" key="6">
    <source>
        <dbReference type="ARBA" id="ARBA00023163"/>
    </source>
</evidence>
<feature type="region of interest" description="Disordered" evidence="8">
    <location>
        <begin position="91"/>
        <end position="152"/>
    </location>
</feature>
<dbReference type="CDD" id="cd12148">
    <property type="entry name" value="fungal_TF_MHR"/>
    <property type="match status" value="1"/>
</dbReference>
<dbReference type="GO" id="GO:0000981">
    <property type="term" value="F:DNA-binding transcription factor activity, RNA polymerase II-specific"/>
    <property type="evidence" value="ECO:0007669"/>
    <property type="project" value="InterPro"/>
</dbReference>
<dbReference type="SMART" id="SM00906">
    <property type="entry name" value="Fungal_trans"/>
    <property type="match status" value="1"/>
</dbReference>
<dbReference type="PROSITE" id="PS50048">
    <property type="entry name" value="ZN2_CY6_FUNGAL_2"/>
    <property type="match status" value="1"/>
</dbReference>
<dbReference type="InterPro" id="IPR001138">
    <property type="entry name" value="Zn2Cys6_DnaBD"/>
</dbReference>
<name>A0A430M3U7_9HYPO</name>
<reference evidence="10 11" key="1">
    <citation type="submission" date="2017-06" db="EMBL/GenBank/DDBJ databases">
        <title>Comparative genomic analysis of Ambrosia Fusariam Clade fungi.</title>
        <authorList>
            <person name="Stajich J.E."/>
            <person name="Carrillo J."/>
            <person name="Kijimoto T."/>
            <person name="Eskalen A."/>
            <person name="O'Donnell K."/>
            <person name="Kasson M."/>
        </authorList>
    </citation>
    <scope>NUCLEOTIDE SEQUENCE [LARGE SCALE GENOMIC DNA]</scope>
    <source>
        <strain evidence="10 11">UCR1854</strain>
    </source>
</reference>
<dbReference type="GO" id="GO:0003677">
    <property type="term" value="F:DNA binding"/>
    <property type="evidence" value="ECO:0007669"/>
    <property type="project" value="UniProtKB-KW"/>
</dbReference>
<dbReference type="GO" id="GO:0005634">
    <property type="term" value="C:nucleus"/>
    <property type="evidence" value="ECO:0007669"/>
    <property type="project" value="UniProtKB-SubCell"/>
</dbReference>
<dbReference type="InterPro" id="IPR036864">
    <property type="entry name" value="Zn2-C6_fun-type_DNA-bd_sf"/>
</dbReference>
<comment type="caution">
    <text evidence="10">The sequence shown here is derived from an EMBL/GenBank/DDBJ whole genome shotgun (WGS) entry which is preliminary data.</text>
</comment>
<dbReference type="PANTHER" id="PTHR31313">
    <property type="entry name" value="TY1 ENHANCER ACTIVATOR"/>
    <property type="match status" value="1"/>
</dbReference>
<evidence type="ECO:0000256" key="1">
    <source>
        <dbReference type="ARBA" id="ARBA00004123"/>
    </source>
</evidence>
<keyword evidence="4" id="KW-0805">Transcription regulation</keyword>
<evidence type="ECO:0000313" key="10">
    <source>
        <dbReference type="EMBL" id="RTE82571.1"/>
    </source>
</evidence>
<evidence type="ECO:0000256" key="4">
    <source>
        <dbReference type="ARBA" id="ARBA00023015"/>
    </source>
</evidence>
<feature type="region of interest" description="Disordered" evidence="8">
    <location>
        <begin position="1"/>
        <end position="26"/>
    </location>
</feature>
<accession>A0A430M3U7</accession>
<gene>
    <name evidence="10" type="ORF">BHE90_002928</name>
</gene>
<evidence type="ECO:0000313" key="11">
    <source>
        <dbReference type="Proteomes" id="UP000287124"/>
    </source>
</evidence>
<comment type="subcellular location">
    <subcellularLocation>
        <location evidence="1">Nucleus</location>
    </subcellularLocation>
</comment>
<dbReference type="AlphaFoldDB" id="A0A430M3U7"/>
<evidence type="ECO:0000256" key="8">
    <source>
        <dbReference type="SAM" id="MobiDB-lite"/>
    </source>
</evidence>
<dbReference type="InterPro" id="IPR051615">
    <property type="entry name" value="Transcr_Regulatory_Elem"/>
</dbReference>
<sequence length="733" mass="81967">MSPSTRMNPERGGNTRTPSRRRSHVAGTCRTCKGCRQKKVKCDGQRPKCGACRAKDVDCEYPQDARRTVVRTRKEDIIALQKQVEELKEQMLTQPRQSLSESVSSRLGTVQPEASPTLPQVEQSLPSDATPSSNSYLDVGSGSLVSGGTPLSSRRANRWSIPLPDAASVHSGPRASVAGASQDEGFPSAQQTPGEADSDEDSPQVYGAISLLYDQSSAIKLSTRQNQSNEDSSANDGARDRLIAYAAIYRQEEIALRSSPSLGMNIDFDGVPMDTAMHLLDLHWNRQHLSYLLTYRPAIMDSLINNGPNINKLLLNAIYLQSSLYSDRTSLALDLLSLSTIGTAFYERFKALLANYIDKPTLPTIVALLTCGACLVPRGKQSAGWVYCGMAYRMMTDLGYNLDLKITPESGAGLRLSVIEVEMRRRVYWGAYVNDKFQSLFLGRPPAMPESAGSVSQEYLDSYEEKEEWRPYVDPLGGTLSNPSSNVHIIAYPGRPTYALSTFRCLLQLCRIAAWIIEAFYSTHSPEIPKNSTPPPHQITPHTTYWTLIILTEQAFLDRRRFNFTLDPSDQEESRQMCIEAALQIWKLIEAYKKTFTLRRAQYGISYATYCAVLVLLQQTGQDSNTYFECIQFFWLALLEYQRGCSYGLKRPLRLLKSLMQRLEKVTGSMDVEMTTTNTPDISSFQAEMDSILGQNAGGFQDTDRWNEWWQGGVNQEDTIFGIADDTILGMYM</sequence>
<proteinExistence type="predicted"/>
<feature type="compositionally biased region" description="Low complexity" evidence="8">
    <location>
        <begin position="135"/>
        <end position="152"/>
    </location>
</feature>
<dbReference type="GO" id="GO:0006351">
    <property type="term" value="P:DNA-templated transcription"/>
    <property type="evidence" value="ECO:0007669"/>
    <property type="project" value="InterPro"/>
</dbReference>
<dbReference type="GO" id="GO:0008270">
    <property type="term" value="F:zinc ion binding"/>
    <property type="evidence" value="ECO:0007669"/>
    <property type="project" value="InterPro"/>
</dbReference>
<evidence type="ECO:0000256" key="2">
    <source>
        <dbReference type="ARBA" id="ARBA00022723"/>
    </source>
</evidence>
<evidence type="ECO:0000256" key="5">
    <source>
        <dbReference type="ARBA" id="ARBA00023125"/>
    </source>
</evidence>
<keyword evidence="7" id="KW-0539">Nucleus</keyword>
<protein>
    <recommendedName>
        <fullName evidence="9">Zn(2)-C6 fungal-type domain-containing protein</fullName>
    </recommendedName>
</protein>
<keyword evidence="2" id="KW-0479">Metal-binding</keyword>
<dbReference type="SMART" id="SM00066">
    <property type="entry name" value="GAL4"/>
    <property type="match status" value="1"/>
</dbReference>
<feature type="domain" description="Zn(2)-C6 fungal-type" evidence="9">
    <location>
        <begin position="31"/>
        <end position="61"/>
    </location>
</feature>
<dbReference type="InterPro" id="IPR007219">
    <property type="entry name" value="XnlR_reg_dom"/>
</dbReference>
<keyword evidence="11" id="KW-1185">Reference proteome</keyword>